<feature type="repeat" description="TPR" evidence="3">
    <location>
        <begin position="123"/>
        <end position="156"/>
    </location>
</feature>
<feature type="repeat" description="TPR" evidence="3">
    <location>
        <begin position="21"/>
        <end position="54"/>
    </location>
</feature>
<dbReference type="eggNOG" id="COG0457">
    <property type="taxonomic scope" value="Bacteria"/>
</dbReference>
<dbReference type="InterPro" id="IPR019734">
    <property type="entry name" value="TPR_rpt"/>
</dbReference>
<dbReference type="Pfam" id="PF13414">
    <property type="entry name" value="TPR_11"/>
    <property type="match status" value="1"/>
</dbReference>
<dbReference type="InterPro" id="IPR050498">
    <property type="entry name" value="Ycf3"/>
</dbReference>
<dbReference type="PROSITE" id="PS50005">
    <property type="entry name" value="TPR"/>
    <property type="match status" value="4"/>
</dbReference>
<dbReference type="InterPro" id="IPR011990">
    <property type="entry name" value="TPR-like_helical_dom_sf"/>
</dbReference>
<organism evidence="4 5">
    <name type="scientific">Indibacter alkaliphilus (strain CCUG 57479 / KCTC 22604 / LW1)</name>
    <dbReference type="NCBI Taxonomy" id="1189612"/>
    <lineage>
        <taxon>Bacteria</taxon>
        <taxon>Pseudomonadati</taxon>
        <taxon>Bacteroidota</taxon>
        <taxon>Cytophagia</taxon>
        <taxon>Cytophagales</taxon>
        <taxon>Cyclobacteriaceae</taxon>
    </lineage>
</organism>
<evidence type="ECO:0000256" key="3">
    <source>
        <dbReference type="PROSITE-ProRule" id="PRU00339"/>
    </source>
</evidence>
<keyword evidence="5" id="KW-1185">Reference proteome</keyword>
<evidence type="ECO:0000256" key="1">
    <source>
        <dbReference type="ARBA" id="ARBA00022737"/>
    </source>
</evidence>
<dbReference type="PROSITE" id="PS51257">
    <property type="entry name" value="PROKAR_LIPOPROTEIN"/>
    <property type="match status" value="1"/>
</dbReference>
<protein>
    <submittedName>
        <fullName evidence="4">Tetratricopeptide repeat family protein</fullName>
    </submittedName>
</protein>
<dbReference type="AlphaFoldDB" id="S2DHW5"/>
<dbReference type="EMBL" id="ALWO02000032">
    <property type="protein sequence ID" value="EOZ96775.1"/>
    <property type="molecule type" value="Genomic_DNA"/>
</dbReference>
<proteinExistence type="predicted"/>
<dbReference type="PANTHER" id="PTHR44858:SF1">
    <property type="entry name" value="UDP-N-ACETYLGLUCOSAMINE--PEPTIDE N-ACETYLGLUCOSAMINYLTRANSFERASE SPINDLY-RELATED"/>
    <property type="match status" value="1"/>
</dbReference>
<dbReference type="SMART" id="SM00028">
    <property type="entry name" value="TPR"/>
    <property type="match status" value="5"/>
</dbReference>
<evidence type="ECO:0000313" key="5">
    <source>
        <dbReference type="Proteomes" id="UP000006073"/>
    </source>
</evidence>
<dbReference type="OrthoDB" id="1452892at2"/>
<dbReference type="PANTHER" id="PTHR44858">
    <property type="entry name" value="TETRATRICOPEPTIDE REPEAT PROTEIN 6"/>
    <property type="match status" value="1"/>
</dbReference>
<comment type="caution">
    <text evidence="4">The sequence shown here is derived from an EMBL/GenBank/DDBJ whole genome shotgun (WGS) entry which is preliminary data.</text>
</comment>
<keyword evidence="2 3" id="KW-0802">TPR repeat</keyword>
<keyword evidence="1" id="KW-0677">Repeat</keyword>
<dbReference type="Proteomes" id="UP000006073">
    <property type="component" value="Unassembled WGS sequence"/>
</dbReference>
<accession>S2DHW5</accession>
<evidence type="ECO:0000313" key="4">
    <source>
        <dbReference type="EMBL" id="EOZ96775.1"/>
    </source>
</evidence>
<dbReference type="STRING" id="1189612.A33Q_2085"/>
<dbReference type="Gene3D" id="1.25.40.10">
    <property type="entry name" value="Tetratricopeptide repeat domain"/>
    <property type="match status" value="2"/>
</dbReference>
<reference evidence="4 5" key="1">
    <citation type="journal article" date="2013" name="Genome Announc.">
        <title>Draft Genome Sequence of Indibacter alkaliphilus Strain LW1T, Isolated from Lonar Lake, a Haloalkaline Lake in the Buldana District of Maharashtra, India.</title>
        <authorList>
            <person name="Singh A."/>
            <person name="Kumar Jangir P."/>
            <person name="Sharma R."/>
            <person name="Singh A."/>
            <person name="Kumar Pinnaka A."/>
            <person name="Shivaji S."/>
        </authorList>
    </citation>
    <scope>NUCLEOTIDE SEQUENCE [LARGE SCALE GENOMIC DNA]</scope>
    <source>
        <strain evidence="5">CCUG 57479 / KCTC 22604 / LW1</strain>
    </source>
</reference>
<evidence type="ECO:0000256" key="2">
    <source>
        <dbReference type="ARBA" id="ARBA00022803"/>
    </source>
</evidence>
<gene>
    <name evidence="4" type="ORF">A33Q_2085</name>
</gene>
<name>S2DHW5_INDAL</name>
<feature type="repeat" description="TPR" evidence="3">
    <location>
        <begin position="89"/>
        <end position="122"/>
    </location>
</feature>
<sequence>MKNKLLWLFAITILLACSPSEEELFDEGIKMLESGEYQKSIEFMDRVIDKNPEHTSAYNAKGVAFYQQEKYDEAIEAFSASIDLDETSYKPFFNRGNAHLEKKQFKEAVLDYNKANGLDPQQSDIYYNRGLALLGMEEYEDAIFDFDVILQANPNQPLVQFNKAKAQLGNNDPVAAIESLVNTVNMDNSNGPAYYLLGVTQMSAFGQKEDGCANLKMALSLGFSEAKVWIDDFCKD</sequence>
<dbReference type="Pfam" id="PF13432">
    <property type="entry name" value="TPR_16"/>
    <property type="match status" value="1"/>
</dbReference>
<feature type="repeat" description="TPR" evidence="3">
    <location>
        <begin position="55"/>
        <end position="88"/>
    </location>
</feature>
<dbReference type="SUPFAM" id="SSF48452">
    <property type="entry name" value="TPR-like"/>
    <property type="match status" value="1"/>
</dbReference>